<dbReference type="EMBL" id="CABFPH010000002">
    <property type="protein sequence ID" value="VUD69762.1"/>
    <property type="molecule type" value="Genomic_DNA"/>
</dbReference>
<evidence type="ECO:0000259" key="2">
    <source>
        <dbReference type="SMART" id="SM00829"/>
    </source>
</evidence>
<dbReference type="OrthoDB" id="9805663at2"/>
<dbReference type="InterPro" id="IPR045010">
    <property type="entry name" value="MDR_fam"/>
</dbReference>
<organism evidence="3 4">
    <name type="scientific">Methylobacterium symbioticum</name>
    <dbReference type="NCBI Taxonomy" id="2584084"/>
    <lineage>
        <taxon>Bacteria</taxon>
        <taxon>Pseudomonadati</taxon>
        <taxon>Pseudomonadota</taxon>
        <taxon>Alphaproteobacteria</taxon>
        <taxon>Hyphomicrobiales</taxon>
        <taxon>Methylobacteriaceae</taxon>
        <taxon>Methylobacterium</taxon>
    </lineage>
</organism>
<name>A0A509E6M7_9HYPH</name>
<dbReference type="CDD" id="cd05288">
    <property type="entry name" value="PGDH"/>
    <property type="match status" value="1"/>
</dbReference>
<dbReference type="GO" id="GO:0016628">
    <property type="term" value="F:oxidoreductase activity, acting on the CH-CH group of donors, NAD or NADP as acceptor"/>
    <property type="evidence" value="ECO:0007669"/>
    <property type="project" value="InterPro"/>
</dbReference>
<dbReference type="SUPFAM" id="SSF50129">
    <property type="entry name" value="GroES-like"/>
    <property type="match status" value="1"/>
</dbReference>
<gene>
    <name evidence="3" type="primary">curA_2</name>
    <name evidence="3" type="ORF">MET9862_00319</name>
</gene>
<dbReference type="InterPro" id="IPR041694">
    <property type="entry name" value="ADH_N_2"/>
</dbReference>
<evidence type="ECO:0000313" key="3">
    <source>
        <dbReference type="EMBL" id="VUD69762.1"/>
    </source>
</evidence>
<dbReference type="RefSeq" id="WP_142581355.1">
    <property type="nucleotide sequence ID" value="NZ_CABFPH010000002.1"/>
</dbReference>
<dbReference type="InterPro" id="IPR020843">
    <property type="entry name" value="ER"/>
</dbReference>
<dbReference type="SMART" id="SM00829">
    <property type="entry name" value="PKS_ER"/>
    <property type="match status" value="1"/>
</dbReference>
<dbReference type="SUPFAM" id="SSF51735">
    <property type="entry name" value="NAD(P)-binding Rossmann-fold domains"/>
    <property type="match status" value="1"/>
</dbReference>
<dbReference type="InterPro" id="IPR011032">
    <property type="entry name" value="GroES-like_sf"/>
</dbReference>
<dbReference type="Gene3D" id="3.40.50.720">
    <property type="entry name" value="NAD(P)-binding Rossmann-like Domain"/>
    <property type="match status" value="1"/>
</dbReference>
<keyword evidence="1 3" id="KW-0560">Oxidoreductase</keyword>
<protein>
    <submittedName>
        <fullName evidence="3">NADPH-dependent curcumin reductase</fullName>
        <ecNumber evidence="3">1.3.1.-</ecNumber>
    </submittedName>
</protein>
<evidence type="ECO:0000256" key="1">
    <source>
        <dbReference type="ARBA" id="ARBA00023002"/>
    </source>
</evidence>
<dbReference type="PANTHER" id="PTHR43205">
    <property type="entry name" value="PROSTAGLANDIN REDUCTASE"/>
    <property type="match status" value="1"/>
</dbReference>
<dbReference type="PANTHER" id="PTHR43205:SF7">
    <property type="entry name" value="PROSTAGLANDIN REDUCTASE 1"/>
    <property type="match status" value="1"/>
</dbReference>
<dbReference type="InterPro" id="IPR036291">
    <property type="entry name" value="NAD(P)-bd_dom_sf"/>
</dbReference>
<dbReference type="InterPro" id="IPR013149">
    <property type="entry name" value="ADH-like_C"/>
</dbReference>
<evidence type="ECO:0000313" key="4">
    <source>
        <dbReference type="Proteomes" id="UP000410984"/>
    </source>
</evidence>
<dbReference type="AlphaFoldDB" id="A0A509E6M7"/>
<reference evidence="3 4" key="1">
    <citation type="submission" date="2019-06" db="EMBL/GenBank/DDBJ databases">
        <authorList>
            <person name="Rodrigo-Torres L."/>
            <person name="Arahal R. D."/>
            <person name="Lucena T."/>
        </authorList>
    </citation>
    <scope>NUCLEOTIDE SEQUENCE [LARGE SCALE GENOMIC DNA]</scope>
    <source>
        <strain evidence="3 4">SB0023/3</strain>
    </source>
</reference>
<feature type="domain" description="Enoyl reductase (ER)" evidence="2">
    <location>
        <begin position="27"/>
        <end position="338"/>
    </location>
</feature>
<dbReference type="Gene3D" id="3.90.180.10">
    <property type="entry name" value="Medium-chain alcohol dehydrogenases, catalytic domain"/>
    <property type="match status" value="1"/>
</dbReference>
<dbReference type="Proteomes" id="UP000410984">
    <property type="component" value="Unassembled WGS sequence"/>
</dbReference>
<dbReference type="Pfam" id="PF00107">
    <property type="entry name" value="ADH_zinc_N"/>
    <property type="match status" value="1"/>
</dbReference>
<keyword evidence="4" id="KW-1185">Reference proteome</keyword>
<dbReference type="FunFam" id="3.40.50.720:FF:000121">
    <property type="entry name" value="Prostaglandin reductase 2"/>
    <property type="match status" value="1"/>
</dbReference>
<sequence>MATDAVTATERQVWRLRRRPVGEIRDGDLTLEREALPELADGQFLLKILYISLDPTNRIWMSDAEGYMPPVGLGEPMRALVAGRVVASRKPGVAEGQIYSGLGVLADAMITDGQGLNRLDLPKGLSLATAFGALGMVGPTAYFGLLDIGRPKAGETLVVSAASGGVGQVVGQIGKIKGCRVIGIAGGPEKCRYIVDELGFDAAIDYKNEDVGARLDALAPDGVDINFEQVGGAIMQAVVARLRRFGRMPLCGLISGYNDVEPADWPGKWGLVLMRRLTIQGFIILDYVDRYPEAIRDLVGWMAEGKLKTRQDVRDGLDRAVEHLNSLYTGGNFGKLLVRVSPDAEG</sequence>
<dbReference type="EC" id="1.3.1.-" evidence="3"/>
<accession>A0A509E6M7</accession>
<dbReference type="Pfam" id="PF16884">
    <property type="entry name" value="ADH_N_2"/>
    <property type="match status" value="1"/>
</dbReference>
<proteinExistence type="predicted"/>